<evidence type="ECO:0000259" key="13">
    <source>
        <dbReference type="PROSITE" id="PS01124"/>
    </source>
</evidence>
<dbReference type="Pfam" id="PF00072">
    <property type="entry name" value="Response_reg"/>
    <property type="match status" value="1"/>
</dbReference>
<dbReference type="InterPro" id="IPR015943">
    <property type="entry name" value="WD40/YVTN_repeat-like_dom_sf"/>
</dbReference>
<dbReference type="PANTHER" id="PTHR43547:SF2">
    <property type="entry name" value="HYBRID SIGNAL TRANSDUCTION HISTIDINE KINASE C"/>
    <property type="match status" value="1"/>
</dbReference>
<dbReference type="RefSeq" id="WP_118421407.1">
    <property type="nucleotide sequence ID" value="NZ_QRZF01000006.1"/>
</dbReference>
<keyword evidence="10" id="KW-0238">DNA-binding</keyword>
<dbReference type="SUPFAM" id="SSF55874">
    <property type="entry name" value="ATPase domain of HSP90 chaperone/DNA topoisomerase II/histidine kinase"/>
    <property type="match status" value="1"/>
</dbReference>
<dbReference type="FunFam" id="1.10.287.130:FF:000045">
    <property type="entry name" value="Two-component system sensor histidine kinase/response regulator"/>
    <property type="match status" value="1"/>
</dbReference>
<organism evidence="16 17">
    <name type="scientific">Bacteroides intestinalis</name>
    <dbReference type="NCBI Taxonomy" id="329854"/>
    <lineage>
        <taxon>Bacteria</taxon>
        <taxon>Pseudomonadati</taxon>
        <taxon>Bacteroidota</taxon>
        <taxon>Bacteroidia</taxon>
        <taxon>Bacteroidales</taxon>
        <taxon>Bacteroidaceae</taxon>
        <taxon>Bacteroides</taxon>
    </lineage>
</organism>
<dbReference type="Pfam" id="PF02518">
    <property type="entry name" value="HATPase_c"/>
    <property type="match status" value="1"/>
</dbReference>
<dbReference type="InterPro" id="IPR004358">
    <property type="entry name" value="Sig_transdc_His_kin-like_C"/>
</dbReference>
<dbReference type="SMART" id="SM00448">
    <property type="entry name" value="REC"/>
    <property type="match status" value="1"/>
</dbReference>
<evidence type="ECO:0000256" key="1">
    <source>
        <dbReference type="ARBA" id="ARBA00000085"/>
    </source>
</evidence>
<dbReference type="Gene3D" id="1.10.287.130">
    <property type="match status" value="1"/>
</dbReference>
<evidence type="ECO:0000256" key="6">
    <source>
        <dbReference type="ARBA" id="ARBA00022777"/>
    </source>
</evidence>
<dbReference type="Gene3D" id="3.30.565.10">
    <property type="entry name" value="Histidine kinase-like ATPase, C-terminal domain"/>
    <property type="match status" value="1"/>
</dbReference>
<dbReference type="Proteomes" id="UP000283850">
    <property type="component" value="Unassembled WGS sequence"/>
</dbReference>
<dbReference type="InterPro" id="IPR011006">
    <property type="entry name" value="CheY-like_superfamily"/>
</dbReference>
<feature type="modified residue" description="4-aspartylphosphate" evidence="12">
    <location>
        <position position="1161"/>
    </location>
</feature>
<dbReference type="PROSITE" id="PS01124">
    <property type="entry name" value="HTH_ARAC_FAMILY_2"/>
    <property type="match status" value="1"/>
</dbReference>
<dbReference type="InterPro" id="IPR001789">
    <property type="entry name" value="Sig_transdc_resp-reg_receiver"/>
</dbReference>
<evidence type="ECO:0000256" key="11">
    <source>
        <dbReference type="ARBA" id="ARBA00023163"/>
    </source>
</evidence>
<dbReference type="SMART" id="SM00388">
    <property type="entry name" value="HisKA"/>
    <property type="match status" value="1"/>
</dbReference>
<dbReference type="PRINTS" id="PR00344">
    <property type="entry name" value="BCTRLSENSOR"/>
</dbReference>
<keyword evidence="8" id="KW-0902">Two-component regulatory system</keyword>
<evidence type="ECO:0000256" key="7">
    <source>
        <dbReference type="ARBA" id="ARBA00022840"/>
    </source>
</evidence>
<dbReference type="InterPro" id="IPR011110">
    <property type="entry name" value="Reg_prop"/>
</dbReference>
<feature type="domain" description="Histidine kinase" evidence="14">
    <location>
        <begin position="835"/>
        <end position="1064"/>
    </location>
</feature>
<dbReference type="SMART" id="SM00387">
    <property type="entry name" value="HATPase_c"/>
    <property type="match status" value="1"/>
</dbReference>
<evidence type="ECO:0000256" key="8">
    <source>
        <dbReference type="ARBA" id="ARBA00023012"/>
    </source>
</evidence>
<dbReference type="CDD" id="cd17574">
    <property type="entry name" value="REC_OmpR"/>
    <property type="match status" value="1"/>
</dbReference>
<comment type="catalytic activity">
    <reaction evidence="1">
        <text>ATP + protein L-histidine = ADP + protein N-phospho-L-histidine.</text>
        <dbReference type="EC" id="2.7.13.3"/>
    </reaction>
</comment>
<sequence length="1373" mass="155879">MKTLLSILFLFFATYGYSQSEKLFTVDRELSNSNINQIYQAKDGVIWIATDDGLNRYDGAKFSIYKHKEGNDSSLVDNNVRTLFEDSKGHFLVGTQRGLQLYNPATDLFKEIPIFYQTGENMSAHISTILERKNGDLLIGTSGHGVYSLKLEGTEAVIKEAQLPVPSFFITYLFEDQTGNLWVSTEGKGLYRIDTLNQIYHYFIGKENAWNIVTSICQDEKGNIYASNINKGMFIYNQQEDIFTPIICSTPTNLPINTICATEQGKVYIGTIGYGIKVYDTHTQKIKESEFSFSTFDFSKADVRAITKDKAGNLWLGINAKGVMLLPATTNQFKYMGYKSLTTNKIGSNCIKAVCKDSEGTLWLGTANDGIYGIKEESKFSLHFEHKENSQSVPSTINYIHQTADGRLWLASPLEGLAEMNPKTGICHYYKLQDHNQNEIKNISHLVSDKNGERLWIAVMGGGVFYMDLKTGKINRCDTFESGKEYQENYNALHNRWVSSLLCTSNGKLYIGTYDGLGCLDISTMSFTSTYKKNRIFGGSIVLTLFEDEKGDIWAGTTKGLIHIDGKNGNSKTYTTHDGLPNNTICAIQSDRQHGLWISTNYGITNINLETGNFANYYAGNGLQGNEFSQNAACKGKEDYLIFGGINGITYFRPAEITAEVKQPEIKIADFYIHNKAVKKGTQSGKHEVIETAVQKANKFHLCHKDNSFSIEFTAMEFYNPERITYLYSMNGANWVALAPGVNRVSFSDLAPGTYHFRMKAKDYTAYSEEKEIIIQIDPAWWVSGWAKLIYTLLILSVFGFIVMQVRHRYHMHQKMLQHIHAEQINEAKLQFFINISHEIRTPMSLIISPLQQLMAKDKDIECRKLYATIQRNAERILQLVNQLMDIRKIDKGQMSLIFKKAEIVSFTRDILETFEQQTRIKKLELEFQTSTPEIEMWIDPKNFDKVILNLLSNACKFTPENGKVKVSLNTGEDTSLPDKAPLHRYVELTVADSGIGIAPAEREHIFERFYQIRNSQNNSNVGTGIGLHLTRSLVELHYGSIRVEDNGEGHAGSRFIIRLPLGNEHLKKEEMEESTSTNGIIETSTIEPILAVSPLPYESEEDEKKRVRSRRHVLVVEDDEEIRHYICRELGNDFYMAECSNGKEALALILSHTPDLIISDVMMPEMDGLTLCRKIRQNININYLPIILLTARTREEDNLEGLDTGADAYLMKPFSIELLRKTVLNLIRNREQLRNAFSGRQNQEEQISTPEIKSPNDRLMERVMRVINENLSNPALTVEMISTEVGISRVHLHRKLKELTNQTTQQLIRNLRLKQAATLLAEKRHSITEIATLTGFTHPTYFATAFREMFGVSPSEYMEQHIGQDKTKDGIL</sequence>
<proteinExistence type="predicted"/>
<dbReference type="SUPFAM" id="SSF47384">
    <property type="entry name" value="Homodimeric domain of signal transducing histidine kinase"/>
    <property type="match status" value="1"/>
</dbReference>
<feature type="domain" description="HTH araC/xylS-type" evidence="13">
    <location>
        <begin position="1262"/>
        <end position="1361"/>
    </location>
</feature>
<keyword evidence="5" id="KW-0547">Nucleotide-binding</keyword>
<evidence type="ECO:0000256" key="3">
    <source>
        <dbReference type="ARBA" id="ARBA00022553"/>
    </source>
</evidence>
<keyword evidence="11" id="KW-0804">Transcription</keyword>
<gene>
    <name evidence="16" type="ORF">DWW10_11210</name>
</gene>
<dbReference type="Pfam" id="PF07494">
    <property type="entry name" value="Reg_prop"/>
    <property type="match status" value="3"/>
</dbReference>
<dbReference type="InterPro" id="IPR003594">
    <property type="entry name" value="HATPase_dom"/>
</dbReference>
<evidence type="ECO:0000256" key="10">
    <source>
        <dbReference type="ARBA" id="ARBA00023125"/>
    </source>
</evidence>
<dbReference type="PANTHER" id="PTHR43547">
    <property type="entry name" value="TWO-COMPONENT HISTIDINE KINASE"/>
    <property type="match status" value="1"/>
</dbReference>
<dbReference type="InterPro" id="IPR036890">
    <property type="entry name" value="HATPase_C_sf"/>
</dbReference>
<evidence type="ECO:0000259" key="14">
    <source>
        <dbReference type="PROSITE" id="PS50109"/>
    </source>
</evidence>
<dbReference type="SMART" id="SM00342">
    <property type="entry name" value="HTH_ARAC"/>
    <property type="match status" value="1"/>
</dbReference>
<reference evidence="16 17" key="1">
    <citation type="submission" date="2018-08" db="EMBL/GenBank/DDBJ databases">
        <title>A genome reference for cultivated species of the human gut microbiota.</title>
        <authorList>
            <person name="Zou Y."/>
            <person name="Xue W."/>
            <person name="Luo G."/>
        </authorList>
    </citation>
    <scope>NUCLEOTIDE SEQUENCE [LARGE SCALE GENOMIC DNA]</scope>
    <source>
        <strain evidence="16 17">AF14-32</strain>
    </source>
</reference>
<dbReference type="Gene3D" id="2.130.10.10">
    <property type="entry name" value="YVTN repeat-like/Quinoprotein amine dehydrogenase"/>
    <property type="match status" value="3"/>
</dbReference>
<keyword evidence="4" id="KW-0808">Transferase</keyword>
<dbReference type="GO" id="GO:0000155">
    <property type="term" value="F:phosphorelay sensor kinase activity"/>
    <property type="evidence" value="ECO:0007669"/>
    <property type="project" value="InterPro"/>
</dbReference>
<dbReference type="InterPro" id="IPR005467">
    <property type="entry name" value="His_kinase_dom"/>
</dbReference>
<evidence type="ECO:0000256" key="12">
    <source>
        <dbReference type="PROSITE-ProRule" id="PRU00169"/>
    </source>
</evidence>
<dbReference type="CDD" id="cd00082">
    <property type="entry name" value="HisKA"/>
    <property type="match status" value="1"/>
</dbReference>
<evidence type="ECO:0000256" key="2">
    <source>
        <dbReference type="ARBA" id="ARBA00012438"/>
    </source>
</evidence>
<dbReference type="Gene3D" id="2.60.40.10">
    <property type="entry name" value="Immunoglobulins"/>
    <property type="match status" value="1"/>
</dbReference>
<protein>
    <recommendedName>
        <fullName evidence="2">histidine kinase</fullName>
        <ecNumber evidence="2">2.7.13.3</ecNumber>
    </recommendedName>
</protein>
<dbReference type="GO" id="GO:0003700">
    <property type="term" value="F:DNA-binding transcription factor activity"/>
    <property type="evidence" value="ECO:0007669"/>
    <property type="project" value="InterPro"/>
</dbReference>
<evidence type="ECO:0000313" key="17">
    <source>
        <dbReference type="Proteomes" id="UP000283850"/>
    </source>
</evidence>
<dbReference type="PROSITE" id="PS50109">
    <property type="entry name" value="HIS_KIN"/>
    <property type="match status" value="1"/>
</dbReference>
<dbReference type="EMBL" id="QRZF01000006">
    <property type="protein sequence ID" value="RGV54067.1"/>
    <property type="molecule type" value="Genomic_DNA"/>
</dbReference>
<keyword evidence="3 12" id="KW-0597">Phosphoprotein</keyword>
<keyword evidence="6 16" id="KW-0418">Kinase</keyword>
<dbReference type="PROSITE" id="PS50110">
    <property type="entry name" value="RESPONSE_REGULATORY"/>
    <property type="match status" value="1"/>
</dbReference>
<evidence type="ECO:0000259" key="15">
    <source>
        <dbReference type="PROSITE" id="PS50110"/>
    </source>
</evidence>
<dbReference type="SUPFAM" id="SSF52172">
    <property type="entry name" value="CheY-like"/>
    <property type="match status" value="1"/>
</dbReference>
<dbReference type="InterPro" id="IPR009057">
    <property type="entry name" value="Homeodomain-like_sf"/>
</dbReference>
<dbReference type="PROSITE" id="PS00041">
    <property type="entry name" value="HTH_ARAC_FAMILY_1"/>
    <property type="match status" value="1"/>
</dbReference>
<dbReference type="InterPro" id="IPR013783">
    <property type="entry name" value="Ig-like_fold"/>
</dbReference>
<accession>A0A412Y9C3</accession>
<dbReference type="InterPro" id="IPR018060">
    <property type="entry name" value="HTH_AraC"/>
</dbReference>
<dbReference type="Gene3D" id="1.10.10.60">
    <property type="entry name" value="Homeodomain-like"/>
    <property type="match status" value="1"/>
</dbReference>
<comment type="caution">
    <text evidence="16">The sequence shown here is derived from an EMBL/GenBank/DDBJ whole genome shotgun (WGS) entry which is preliminary data.</text>
</comment>
<evidence type="ECO:0000313" key="16">
    <source>
        <dbReference type="EMBL" id="RGV54067.1"/>
    </source>
</evidence>
<dbReference type="SUPFAM" id="SSF46689">
    <property type="entry name" value="Homeodomain-like"/>
    <property type="match status" value="1"/>
</dbReference>
<evidence type="ECO:0000256" key="4">
    <source>
        <dbReference type="ARBA" id="ARBA00022679"/>
    </source>
</evidence>
<evidence type="ECO:0000256" key="9">
    <source>
        <dbReference type="ARBA" id="ARBA00023015"/>
    </source>
</evidence>
<dbReference type="InterPro" id="IPR036097">
    <property type="entry name" value="HisK_dim/P_sf"/>
</dbReference>
<evidence type="ECO:0000256" key="5">
    <source>
        <dbReference type="ARBA" id="ARBA00022741"/>
    </source>
</evidence>
<dbReference type="Pfam" id="PF00512">
    <property type="entry name" value="HisKA"/>
    <property type="match status" value="1"/>
</dbReference>
<keyword evidence="9" id="KW-0805">Transcription regulation</keyword>
<dbReference type="InterPro" id="IPR018062">
    <property type="entry name" value="HTH_AraC-typ_CS"/>
</dbReference>
<dbReference type="Pfam" id="PF12833">
    <property type="entry name" value="HTH_18"/>
    <property type="match status" value="1"/>
</dbReference>
<name>A0A412Y9C3_9BACE</name>
<dbReference type="InterPro" id="IPR003661">
    <property type="entry name" value="HisK_dim/P_dom"/>
</dbReference>
<dbReference type="Gene3D" id="3.40.50.2300">
    <property type="match status" value="1"/>
</dbReference>
<dbReference type="FunFam" id="3.30.565.10:FF:000037">
    <property type="entry name" value="Hybrid sensor histidine kinase/response regulator"/>
    <property type="match status" value="1"/>
</dbReference>
<keyword evidence="7" id="KW-0067">ATP-binding</keyword>
<dbReference type="GO" id="GO:0043565">
    <property type="term" value="F:sequence-specific DNA binding"/>
    <property type="evidence" value="ECO:0007669"/>
    <property type="project" value="InterPro"/>
</dbReference>
<dbReference type="EC" id="2.7.13.3" evidence="2"/>
<feature type="domain" description="Response regulatory" evidence="15">
    <location>
        <begin position="1113"/>
        <end position="1228"/>
    </location>
</feature>
<dbReference type="SUPFAM" id="SSF63829">
    <property type="entry name" value="Calcium-dependent phosphotriesterase"/>
    <property type="match status" value="2"/>
</dbReference>
<dbReference type="GO" id="GO:0005524">
    <property type="term" value="F:ATP binding"/>
    <property type="evidence" value="ECO:0007669"/>
    <property type="project" value="UniProtKB-KW"/>
</dbReference>